<dbReference type="Proteomes" id="UP000664617">
    <property type="component" value="Unassembled WGS sequence"/>
</dbReference>
<proteinExistence type="predicted"/>
<feature type="domain" description="Protein NO VEIN C-terminal" evidence="1">
    <location>
        <begin position="94"/>
        <end position="165"/>
    </location>
</feature>
<accession>A0ABS3IA50</accession>
<dbReference type="InterPro" id="IPR024975">
    <property type="entry name" value="NOV_C"/>
</dbReference>
<reference evidence="3" key="2">
    <citation type="submission" date="2023-07" db="EMBL/GenBank/DDBJ databases">
        <title>Myceligenerans salitolerans sp. nov., a halotolerant actinomycete isolated from a salt lake in Xinjiang, China.</title>
        <authorList>
            <person name="Guan T."/>
        </authorList>
    </citation>
    <scope>NUCLEOTIDE SEQUENCE [LARGE SCALE GENOMIC DNA]</scope>
    <source>
        <strain evidence="3">XHU 5031</strain>
    </source>
</reference>
<evidence type="ECO:0000313" key="3">
    <source>
        <dbReference type="Proteomes" id="UP000664617"/>
    </source>
</evidence>
<organism evidence="2 3">
    <name type="scientific">Myceligenerans salitolerans</name>
    <dbReference type="NCBI Taxonomy" id="1230528"/>
    <lineage>
        <taxon>Bacteria</taxon>
        <taxon>Bacillati</taxon>
        <taxon>Actinomycetota</taxon>
        <taxon>Actinomycetes</taxon>
        <taxon>Micrococcales</taxon>
        <taxon>Promicromonosporaceae</taxon>
        <taxon>Myceligenerans</taxon>
    </lineage>
</organism>
<name>A0ABS3IA50_9MICO</name>
<dbReference type="Pfam" id="PF13020">
    <property type="entry name" value="NOV_C"/>
    <property type="match status" value="1"/>
</dbReference>
<reference evidence="2 3" key="1">
    <citation type="submission" date="2021-03" db="EMBL/GenBank/DDBJ databases">
        <authorList>
            <person name="Xin L."/>
        </authorList>
    </citation>
    <scope>NUCLEOTIDE SEQUENCE [LARGE SCALE GENOMIC DNA]</scope>
    <source>
        <strain evidence="2 3">XHU 5031</strain>
    </source>
</reference>
<evidence type="ECO:0000259" key="1">
    <source>
        <dbReference type="Pfam" id="PF13020"/>
    </source>
</evidence>
<gene>
    <name evidence="2" type="ORF">J0911_12620</name>
</gene>
<keyword evidence="3" id="KW-1185">Reference proteome</keyword>
<sequence length="213" mass="23142">MAARTGFSTRAVRSEPYTAEKRAGDGGKVIVWRAEILRAIGADLPDLSFGRNGWAVVDHDELFGEPQDAEGEAARGGRSRGAGFLLNAEARRVIERRAIDVVLNWCSTNGWADVRDVGAIESYDIVGKVDGVERRIEVKGTTGEADAVAVTRREVEVATSDKNHLMIIVHGITTGLDGSGTLVAHGGQIIVHDPWLPTDDELTPISFWWQRAQ</sequence>
<protein>
    <submittedName>
        <fullName evidence="2">DUF3883 domain-containing protein</fullName>
    </submittedName>
</protein>
<dbReference type="EMBL" id="JAFMPK010000045">
    <property type="protein sequence ID" value="MBO0609870.1"/>
    <property type="molecule type" value="Genomic_DNA"/>
</dbReference>
<comment type="caution">
    <text evidence="2">The sequence shown here is derived from an EMBL/GenBank/DDBJ whole genome shotgun (WGS) entry which is preliminary data.</text>
</comment>
<evidence type="ECO:0000313" key="2">
    <source>
        <dbReference type="EMBL" id="MBO0609870.1"/>
    </source>
</evidence>